<keyword evidence="2 6" id="KW-0698">rRNA processing</keyword>
<evidence type="ECO:0000256" key="2">
    <source>
        <dbReference type="ARBA" id="ARBA00022552"/>
    </source>
</evidence>
<dbReference type="SUPFAM" id="SSF53790">
    <property type="entry name" value="Tetrapyrrole methylase"/>
    <property type="match status" value="1"/>
</dbReference>
<keyword evidence="9" id="KW-1185">Reference proteome</keyword>
<evidence type="ECO:0000256" key="4">
    <source>
        <dbReference type="ARBA" id="ARBA00022679"/>
    </source>
</evidence>
<dbReference type="Gene3D" id="3.40.1010.10">
    <property type="entry name" value="Cobalt-precorrin-4 Transmethylase, Domain 1"/>
    <property type="match status" value="1"/>
</dbReference>
<comment type="catalytic activity">
    <reaction evidence="6">
        <text>cytidine(1402) in 16S rRNA + S-adenosyl-L-methionine = 2'-O-methylcytidine(1402) in 16S rRNA + S-adenosyl-L-homocysteine + H(+)</text>
        <dbReference type="Rhea" id="RHEA:42924"/>
        <dbReference type="Rhea" id="RHEA-COMP:10285"/>
        <dbReference type="Rhea" id="RHEA-COMP:10286"/>
        <dbReference type="ChEBI" id="CHEBI:15378"/>
        <dbReference type="ChEBI" id="CHEBI:57856"/>
        <dbReference type="ChEBI" id="CHEBI:59789"/>
        <dbReference type="ChEBI" id="CHEBI:74495"/>
        <dbReference type="ChEBI" id="CHEBI:82748"/>
        <dbReference type="EC" id="2.1.1.198"/>
    </reaction>
</comment>
<dbReference type="HAMAP" id="MF_01877">
    <property type="entry name" value="16SrRNA_methyltr_I"/>
    <property type="match status" value="1"/>
</dbReference>
<evidence type="ECO:0000256" key="5">
    <source>
        <dbReference type="ARBA" id="ARBA00022691"/>
    </source>
</evidence>
<sequence length="287" mass="32708">MILHTENMNNKVKSGLYVVSTPIGNLSDITLRALEVLKKSDYILCEDTRISKNLLERYEIKSKLIANHKFNEKKNLSKVIDILKSGSIVALISDAGTPSVSDPGAILVNECVSNDIDIFPIPGASAVSSAVSISGFNEKYFFYGFFPEKNSKLKEDLKRLTNIEGCIVFFISPRKFNRSIKDLKHYFSNRKIMVCREMTKFFEEYIRTDVDILEPFKSDPKGELTIVISEKVKEKNSSIILKESDKKNIQKLIKKLSIKDITDLISQNTNVSKKEIYNYCLKLKNEK</sequence>
<name>A0A6H1Q2H3_9PROT</name>
<dbReference type="AlphaFoldDB" id="A0A6H1Q2H3"/>
<comment type="subcellular location">
    <subcellularLocation>
        <location evidence="6">Cytoplasm</location>
    </subcellularLocation>
</comment>
<dbReference type="NCBIfam" id="TIGR00096">
    <property type="entry name" value="16S rRNA (cytidine(1402)-2'-O)-methyltransferase"/>
    <property type="match status" value="1"/>
</dbReference>
<dbReference type="InterPro" id="IPR035996">
    <property type="entry name" value="4pyrrol_Methylase_sf"/>
</dbReference>
<evidence type="ECO:0000313" key="8">
    <source>
        <dbReference type="EMBL" id="QIZ21028.1"/>
    </source>
</evidence>
<dbReference type="InterPro" id="IPR008189">
    <property type="entry name" value="rRNA_ssu_MeTfrase_I"/>
</dbReference>
<evidence type="ECO:0000256" key="3">
    <source>
        <dbReference type="ARBA" id="ARBA00022603"/>
    </source>
</evidence>
<dbReference type="Gene3D" id="3.30.950.10">
    <property type="entry name" value="Methyltransferase, Cobalt-precorrin-4 Transmethylase, Domain 2"/>
    <property type="match status" value="1"/>
</dbReference>
<dbReference type="PIRSF" id="PIRSF005917">
    <property type="entry name" value="MTase_YraL"/>
    <property type="match status" value="1"/>
</dbReference>
<evidence type="ECO:0000256" key="6">
    <source>
        <dbReference type="HAMAP-Rule" id="MF_01877"/>
    </source>
</evidence>
<dbReference type="FunFam" id="3.40.1010.10:FF:000007">
    <property type="entry name" value="Ribosomal RNA small subunit methyltransferase I"/>
    <property type="match status" value="1"/>
</dbReference>
<dbReference type="PANTHER" id="PTHR46111:SF1">
    <property type="entry name" value="RIBOSOMAL RNA SMALL SUBUNIT METHYLTRANSFERASE I"/>
    <property type="match status" value="1"/>
</dbReference>
<comment type="similarity">
    <text evidence="6">Belongs to the methyltransferase superfamily. RsmI family.</text>
</comment>
<dbReference type="PROSITE" id="PS01296">
    <property type="entry name" value="RSMI"/>
    <property type="match status" value="1"/>
</dbReference>
<reference evidence="8 9" key="1">
    <citation type="journal article" date="2020" name="Nat. Microbiol.">
        <title>Lysogenic host-virus interactions in SAR11 marine bacteria.</title>
        <authorList>
            <person name="Morris R.M."/>
            <person name="Cain K.R."/>
            <person name="Hvorecny K.L."/>
            <person name="Kollman J.M."/>
        </authorList>
    </citation>
    <scope>NUCLEOTIDE SEQUENCE [LARGE SCALE GENOMIC DNA]</scope>
    <source>
        <strain evidence="8 9">NP1</strain>
    </source>
</reference>
<dbReference type="KEGG" id="peg:E5R92_04445"/>
<dbReference type="InterPro" id="IPR014777">
    <property type="entry name" value="4pyrrole_Mease_sub1"/>
</dbReference>
<dbReference type="InterPro" id="IPR014776">
    <property type="entry name" value="4pyrrole_Mease_sub2"/>
</dbReference>
<keyword evidence="3 6" id="KW-0489">Methyltransferase</keyword>
<dbReference type="EC" id="2.1.1.198" evidence="6"/>
<dbReference type="InterPro" id="IPR000878">
    <property type="entry name" value="4pyrrol_Mease"/>
</dbReference>
<dbReference type="GO" id="GO:0005737">
    <property type="term" value="C:cytoplasm"/>
    <property type="evidence" value="ECO:0007669"/>
    <property type="project" value="UniProtKB-SubCell"/>
</dbReference>
<dbReference type="PANTHER" id="PTHR46111">
    <property type="entry name" value="RIBOSOMAL RNA SMALL SUBUNIT METHYLTRANSFERASE I"/>
    <property type="match status" value="1"/>
</dbReference>
<dbReference type="Proteomes" id="UP000501094">
    <property type="component" value="Chromosome"/>
</dbReference>
<keyword evidence="5 6" id="KW-0949">S-adenosyl-L-methionine</keyword>
<evidence type="ECO:0000313" key="9">
    <source>
        <dbReference type="Proteomes" id="UP000501094"/>
    </source>
</evidence>
<dbReference type="InterPro" id="IPR018063">
    <property type="entry name" value="SAM_MeTrfase_RsmI_CS"/>
</dbReference>
<comment type="function">
    <text evidence="6">Catalyzes the 2'-O-methylation of the ribose of cytidine 1402 (C1402) in 16S rRNA.</text>
</comment>
<keyword evidence="4 6" id="KW-0808">Transferase</keyword>
<dbReference type="CDD" id="cd11648">
    <property type="entry name" value="RsmI"/>
    <property type="match status" value="1"/>
</dbReference>
<feature type="domain" description="Tetrapyrrole methylase" evidence="7">
    <location>
        <begin position="16"/>
        <end position="211"/>
    </location>
</feature>
<evidence type="ECO:0000259" key="7">
    <source>
        <dbReference type="Pfam" id="PF00590"/>
    </source>
</evidence>
<dbReference type="GO" id="GO:0070677">
    <property type="term" value="F:rRNA (cytosine-2'-O-)-methyltransferase activity"/>
    <property type="evidence" value="ECO:0007669"/>
    <property type="project" value="UniProtKB-UniRule"/>
</dbReference>
<dbReference type="RefSeq" id="WP_168606898.1">
    <property type="nucleotide sequence ID" value="NZ_CP038852.1"/>
</dbReference>
<proteinExistence type="inferred from homology"/>
<accession>A0A6H1Q2H3</accession>
<evidence type="ECO:0000256" key="1">
    <source>
        <dbReference type="ARBA" id="ARBA00022490"/>
    </source>
</evidence>
<keyword evidence="1 6" id="KW-0963">Cytoplasm</keyword>
<protein>
    <recommendedName>
        <fullName evidence="6">Ribosomal RNA small subunit methyltransferase I</fullName>
        <ecNumber evidence="6">2.1.1.198</ecNumber>
    </recommendedName>
    <alternativeName>
        <fullName evidence="6">16S rRNA 2'-O-ribose C1402 methyltransferase</fullName>
    </alternativeName>
    <alternativeName>
        <fullName evidence="6">rRNA (cytidine-2'-O-)-methyltransferase RsmI</fullName>
    </alternativeName>
</protein>
<dbReference type="Pfam" id="PF00590">
    <property type="entry name" value="TP_methylase"/>
    <property type="match status" value="1"/>
</dbReference>
<dbReference type="EMBL" id="CP038852">
    <property type="protein sequence ID" value="QIZ21028.1"/>
    <property type="molecule type" value="Genomic_DNA"/>
</dbReference>
<gene>
    <name evidence="6 8" type="primary">rsmI</name>
    <name evidence="8" type="ORF">E5R92_04445</name>
</gene>
<organism evidence="8 9">
    <name type="scientific">Candidatus Pelagibacter giovannonii</name>
    <dbReference type="NCBI Taxonomy" id="2563896"/>
    <lineage>
        <taxon>Bacteria</taxon>
        <taxon>Pseudomonadati</taxon>
        <taxon>Pseudomonadota</taxon>
        <taxon>Alphaproteobacteria</taxon>
        <taxon>Candidatus Pelagibacterales</taxon>
        <taxon>Candidatus Pelagibacteraceae</taxon>
        <taxon>Candidatus Pelagibacter</taxon>
    </lineage>
</organism>